<protein>
    <submittedName>
        <fullName evidence="3">S1 RNA binding domain protein</fullName>
    </submittedName>
</protein>
<dbReference type="eggNOG" id="COG2996">
    <property type="taxonomic scope" value="Bacteria"/>
</dbReference>
<dbReference type="RefSeq" id="WP_006599511.1">
    <property type="nucleotide sequence ID" value="NZ_GL622359.1"/>
</dbReference>
<dbReference type="InterPro" id="IPR040764">
    <property type="entry name" value="CvfB_WH"/>
</dbReference>
<dbReference type="InterPro" id="IPR039566">
    <property type="entry name" value="CvfB_S1_st"/>
</dbReference>
<dbReference type="Pfam" id="PF00575">
    <property type="entry name" value="S1"/>
    <property type="match status" value="1"/>
</dbReference>
<dbReference type="InterPro" id="IPR012340">
    <property type="entry name" value="NA-bd_OB-fold"/>
</dbReference>
<dbReference type="Gene3D" id="2.40.50.140">
    <property type="entry name" value="Nucleic acid-binding proteins"/>
    <property type="match status" value="2"/>
</dbReference>
<dbReference type="HOGENOM" id="CLU_064885_0_1_9"/>
<dbReference type="GO" id="GO:0003676">
    <property type="term" value="F:nucleic acid binding"/>
    <property type="evidence" value="ECO:0007669"/>
    <property type="project" value="InterPro"/>
</dbReference>
<dbReference type="Pfam" id="PF13509">
    <property type="entry name" value="S1_2"/>
    <property type="match status" value="2"/>
</dbReference>
<evidence type="ECO:0000259" key="2">
    <source>
        <dbReference type="PROSITE" id="PS50126"/>
    </source>
</evidence>
<evidence type="ECO:0000256" key="1">
    <source>
        <dbReference type="PIRNR" id="PIRNR012524"/>
    </source>
</evidence>
<name>E6MJA4_9FIRM</name>
<dbReference type="Proteomes" id="UP000004754">
    <property type="component" value="Unassembled WGS sequence"/>
</dbReference>
<organism evidence="3 4">
    <name type="scientific">Pseudoramibacter alactolyticus ATCC 23263</name>
    <dbReference type="NCBI Taxonomy" id="887929"/>
    <lineage>
        <taxon>Bacteria</taxon>
        <taxon>Bacillati</taxon>
        <taxon>Bacillota</taxon>
        <taxon>Clostridia</taxon>
        <taxon>Eubacteriales</taxon>
        <taxon>Eubacteriaceae</taxon>
        <taxon>Pseudoramibacter</taxon>
    </lineage>
</organism>
<sequence>MFKLGTIQTLEVDHLSKIGPFLADPQDPSDKRPTVLLPKKEMPRNLQRGDALDVFIYKDSDDRPIATLRTPKILLGEMRPLKVAALTKIGAFLDWGLEKDLLLPYHEQTVKVQIGREYLVALYLDKSERFCATMKVYNRLEANSPYQEGDWVSGYVYQINPGIGAFLAVDYRYHGMIPRKELTPDIKNGRVVKARVSEVRKRDSRLVLSLNKKSYKEINPDGTLILRRLKEADGFLPYHDKTPPAVIKQNFGISKAAFKRAIGHLQKRGKIKIGPSGIALCKTAAPQKAAGGRRRLR</sequence>
<dbReference type="InterPro" id="IPR014464">
    <property type="entry name" value="CvfB_fam"/>
</dbReference>
<dbReference type="InterPro" id="IPR003029">
    <property type="entry name" value="S1_domain"/>
</dbReference>
<evidence type="ECO:0000313" key="3">
    <source>
        <dbReference type="EMBL" id="EFV00924.1"/>
    </source>
</evidence>
<dbReference type="Pfam" id="PF17783">
    <property type="entry name" value="WHD_CvfB"/>
    <property type="match status" value="1"/>
</dbReference>
<dbReference type="Gene3D" id="1.10.10.10">
    <property type="entry name" value="Winged helix-like DNA-binding domain superfamily/Winged helix DNA-binding domain"/>
    <property type="match status" value="1"/>
</dbReference>
<dbReference type="AlphaFoldDB" id="E6MJA4"/>
<dbReference type="PANTHER" id="PTHR37296:SF1">
    <property type="entry name" value="CONSERVED VIRULENCE FACTOR B"/>
    <property type="match status" value="1"/>
</dbReference>
<comment type="similarity">
    <text evidence="1">Belongs to the CvfB family.</text>
</comment>
<reference evidence="3 4" key="1">
    <citation type="submission" date="2010-12" db="EMBL/GenBank/DDBJ databases">
        <authorList>
            <person name="Muzny D."/>
            <person name="Qin X."/>
            <person name="Deng J."/>
            <person name="Jiang H."/>
            <person name="Liu Y."/>
            <person name="Qu J."/>
            <person name="Song X.-Z."/>
            <person name="Zhang L."/>
            <person name="Thornton R."/>
            <person name="Coyle M."/>
            <person name="Francisco L."/>
            <person name="Jackson L."/>
            <person name="Javaid M."/>
            <person name="Korchina V."/>
            <person name="Kovar C."/>
            <person name="Mata R."/>
            <person name="Mathew T."/>
            <person name="Ngo R."/>
            <person name="Nguyen L."/>
            <person name="Nguyen N."/>
            <person name="Okwuonu G."/>
            <person name="Ongeri F."/>
            <person name="Pham C."/>
            <person name="Simmons D."/>
            <person name="Wilczek-Boney K."/>
            <person name="Hale W."/>
            <person name="Jakkamsetti A."/>
            <person name="Pham P."/>
            <person name="Ruth R."/>
            <person name="San Lucas F."/>
            <person name="Warren J."/>
            <person name="Zhang J."/>
            <person name="Zhao Z."/>
            <person name="Zhou C."/>
            <person name="Zhu D."/>
            <person name="Lee S."/>
            <person name="Bess C."/>
            <person name="Blankenburg K."/>
            <person name="Forbes L."/>
            <person name="Fu Q."/>
            <person name="Gubbala S."/>
            <person name="Hirani K."/>
            <person name="Jayaseelan J.C."/>
            <person name="Lara F."/>
            <person name="Munidasa M."/>
            <person name="Palculict T."/>
            <person name="Patil S."/>
            <person name="Pu L.-L."/>
            <person name="Saada N."/>
            <person name="Tang L."/>
            <person name="Weissenberger G."/>
            <person name="Zhu Y."/>
            <person name="Hemphill L."/>
            <person name="Shang Y."/>
            <person name="Youmans B."/>
            <person name="Ayvaz T."/>
            <person name="Ross M."/>
            <person name="Santibanez J."/>
            <person name="Aqrawi P."/>
            <person name="Gross S."/>
            <person name="Joshi V."/>
            <person name="Fowler G."/>
            <person name="Nazareth L."/>
            <person name="Reid J."/>
            <person name="Worley K."/>
            <person name="Petrosino J."/>
            <person name="Highlander S."/>
            <person name="Gibbs R."/>
        </authorList>
    </citation>
    <scope>NUCLEOTIDE SEQUENCE [LARGE SCALE GENOMIC DNA]</scope>
    <source>
        <strain evidence="3 4">ATCC 23263</strain>
    </source>
</reference>
<gene>
    <name evidence="3" type="ORF">HMP0721_2089</name>
</gene>
<keyword evidence="4" id="KW-1185">Reference proteome</keyword>
<dbReference type="InterPro" id="IPR036388">
    <property type="entry name" value="WH-like_DNA-bd_sf"/>
</dbReference>
<feature type="domain" description="S1 motif" evidence="2">
    <location>
        <begin position="149"/>
        <end position="211"/>
    </location>
</feature>
<dbReference type="EMBL" id="AEQN01000026">
    <property type="protein sequence ID" value="EFV00924.1"/>
    <property type="molecule type" value="Genomic_DNA"/>
</dbReference>
<dbReference type="SMART" id="SM00316">
    <property type="entry name" value="S1"/>
    <property type="match status" value="1"/>
</dbReference>
<dbReference type="STRING" id="887929.HMP0721_2089"/>
<proteinExistence type="inferred from homology"/>
<accession>E6MJA4</accession>
<comment type="caution">
    <text evidence="3">The sequence shown here is derived from an EMBL/GenBank/DDBJ whole genome shotgun (WGS) entry which is preliminary data.</text>
</comment>
<dbReference type="OrthoDB" id="9801597at2"/>
<dbReference type="PANTHER" id="PTHR37296">
    <property type="entry name" value="CONSERVED VIRULENCE FACTOR B"/>
    <property type="match status" value="1"/>
</dbReference>
<dbReference type="PIRSF" id="PIRSF012524">
    <property type="entry name" value="YitL_S1"/>
    <property type="match status" value="1"/>
</dbReference>
<evidence type="ECO:0000313" key="4">
    <source>
        <dbReference type="Proteomes" id="UP000004754"/>
    </source>
</evidence>
<dbReference type="PROSITE" id="PS50126">
    <property type="entry name" value="S1"/>
    <property type="match status" value="1"/>
</dbReference>
<dbReference type="SUPFAM" id="SSF50249">
    <property type="entry name" value="Nucleic acid-binding proteins"/>
    <property type="match status" value="1"/>
</dbReference>